<sequence>MRKLLVLVVITSYLLGCKKNEAVATTTQQVDLEFNYQKMPDKIAINPDAAVLVENWEEFNALNASIDVLYKATNNEDLALAVDDLIEKEKNLETGKYPELFDSFQVKSRQQVLRTYLYKVKASILENQPTTEPTIQMLEAYNALRKQLNVIMNSQLDKKIILDEI</sequence>
<evidence type="ECO:0000313" key="2">
    <source>
        <dbReference type="Proteomes" id="UP000199592"/>
    </source>
</evidence>
<reference evidence="2" key="1">
    <citation type="submission" date="2016-10" db="EMBL/GenBank/DDBJ databases">
        <authorList>
            <person name="Varghese N."/>
            <person name="Submissions S."/>
        </authorList>
    </citation>
    <scope>NUCLEOTIDE SEQUENCE [LARGE SCALE GENOMIC DNA]</scope>
    <source>
        <strain evidence="2">DSM 25030</strain>
    </source>
</reference>
<dbReference type="STRING" id="1073328.SAMN05216294_0842"/>
<name>A0A1H2U599_9FLAO</name>
<evidence type="ECO:0000313" key="1">
    <source>
        <dbReference type="EMBL" id="SDW51346.1"/>
    </source>
</evidence>
<dbReference type="RefSeq" id="WP_090292957.1">
    <property type="nucleotide sequence ID" value="NZ_FNKI01000001.1"/>
</dbReference>
<gene>
    <name evidence="1" type="ORF">SAMN04487892_1452</name>
</gene>
<accession>A0A1H2U599</accession>
<dbReference type="OrthoDB" id="1443520at2"/>
<organism evidence="1 2">
    <name type="scientific">Flagellimonas zhangzhouensis</name>
    <dbReference type="NCBI Taxonomy" id="1073328"/>
    <lineage>
        <taxon>Bacteria</taxon>
        <taxon>Pseudomonadati</taxon>
        <taxon>Bacteroidota</taxon>
        <taxon>Flavobacteriia</taxon>
        <taxon>Flavobacteriales</taxon>
        <taxon>Flavobacteriaceae</taxon>
        <taxon>Flagellimonas</taxon>
    </lineage>
</organism>
<keyword evidence="2" id="KW-1185">Reference proteome</keyword>
<protein>
    <submittedName>
        <fullName evidence="1">Uncharacterized protein</fullName>
    </submittedName>
</protein>
<proteinExistence type="predicted"/>
<dbReference type="Proteomes" id="UP000199592">
    <property type="component" value="Unassembled WGS sequence"/>
</dbReference>
<dbReference type="EMBL" id="FNMY01000002">
    <property type="protein sequence ID" value="SDW51346.1"/>
    <property type="molecule type" value="Genomic_DNA"/>
</dbReference>
<dbReference type="AlphaFoldDB" id="A0A1H2U599"/>